<evidence type="ECO:0000313" key="4">
    <source>
        <dbReference type="Proteomes" id="UP000326759"/>
    </source>
</evidence>
<dbReference type="Pfam" id="PF19036">
    <property type="entry name" value="Fuz_longin_1"/>
    <property type="match status" value="1"/>
</dbReference>
<reference evidence="3 4" key="1">
    <citation type="journal article" date="2019" name="PLoS Biol.">
        <title>Sex chromosomes control vertical transmission of feminizing Wolbachia symbionts in an isopod.</title>
        <authorList>
            <person name="Becking T."/>
            <person name="Chebbi M.A."/>
            <person name="Giraud I."/>
            <person name="Moumen B."/>
            <person name="Laverre T."/>
            <person name="Caubet Y."/>
            <person name="Peccoud J."/>
            <person name="Gilbert C."/>
            <person name="Cordaux R."/>
        </authorList>
    </citation>
    <scope>NUCLEOTIDE SEQUENCE [LARGE SCALE GENOMIC DNA]</scope>
    <source>
        <strain evidence="3">ANa2</strain>
        <tissue evidence="3">Whole body excluding digestive tract and cuticle</tissue>
    </source>
</reference>
<dbReference type="OrthoDB" id="74835at2759"/>
<evidence type="ECO:0000259" key="2">
    <source>
        <dbReference type="Pfam" id="PF19037"/>
    </source>
</evidence>
<organism evidence="3 4">
    <name type="scientific">Armadillidium nasatum</name>
    <dbReference type="NCBI Taxonomy" id="96803"/>
    <lineage>
        <taxon>Eukaryota</taxon>
        <taxon>Metazoa</taxon>
        <taxon>Ecdysozoa</taxon>
        <taxon>Arthropoda</taxon>
        <taxon>Crustacea</taxon>
        <taxon>Multicrustacea</taxon>
        <taxon>Malacostraca</taxon>
        <taxon>Eumalacostraca</taxon>
        <taxon>Peracarida</taxon>
        <taxon>Isopoda</taxon>
        <taxon>Oniscidea</taxon>
        <taxon>Crinocheta</taxon>
        <taxon>Armadillidiidae</taxon>
        <taxon>Armadillidium</taxon>
    </lineage>
</organism>
<dbReference type="PANTHER" id="PTHR13559:SF1">
    <property type="entry name" value="PROTEIN FUZZY HOMOLOG"/>
    <property type="match status" value="1"/>
</dbReference>
<evidence type="ECO:0000313" key="3">
    <source>
        <dbReference type="EMBL" id="KAB7494974.1"/>
    </source>
</evidence>
<dbReference type="GO" id="GO:1905515">
    <property type="term" value="P:non-motile cilium assembly"/>
    <property type="evidence" value="ECO:0007669"/>
    <property type="project" value="TreeGrafter"/>
</dbReference>
<keyword evidence="4" id="KW-1185">Reference proteome</keyword>
<dbReference type="InterPro" id="IPR026069">
    <property type="entry name" value="Fuzzy"/>
</dbReference>
<comment type="caution">
    <text evidence="3">The sequence shown here is derived from an EMBL/GenBank/DDBJ whole genome shotgun (WGS) entry which is preliminary data.</text>
</comment>
<evidence type="ECO:0000259" key="1">
    <source>
        <dbReference type="Pfam" id="PF19036"/>
    </source>
</evidence>
<proteinExistence type="predicted"/>
<dbReference type="Pfam" id="PF19037">
    <property type="entry name" value="Fuz_longin_2"/>
    <property type="match status" value="1"/>
</dbReference>
<dbReference type="EMBL" id="SEYY01023255">
    <property type="protein sequence ID" value="KAB7494974.1"/>
    <property type="molecule type" value="Genomic_DNA"/>
</dbReference>
<dbReference type="Proteomes" id="UP000326759">
    <property type="component" value="Unassembled WGS sequence"/>
</dbReference>
<sequence length="386" mass="42696">MSSATLIGISATSGVPLFIRHSGPGKAPPYALIASLNGAHVFGDAQGVTLWKADSDTSRVVWKTFHDSIRLILIRGSECSGEFVDHILLELAFASLIFLNGLNNLVSQNNVERLKKDLRPCYPMLDEILARGLGNREGLFSHLTKCVDYILPPDQLNIQPELDKYTESIESSYGCLLLTSGQILFATKSFWNLTRTELVLLPLFLSSKPYNSSVGRDIPIYLPDRSPNTPFRMLVTLLAGPLLLISLCGPSVSLNEAMKSASTFWGSHYLTLDAIVMSTMCSIPVSIHSTLDKAVLGLLLINYDTKRCLSCVHFREKGENRLTNSPRGSKSTAYKENVLASVYRSIINHIPTQAYITTDDFKVFVLQKSSYHFLVLFPSLLPLHIA</sequence>
<dbReference type="InterPro" id="IPR043972">
    <property type="entry name" value="FUZ/MON1/HPS1_longin_1"/>
</dbReference>
<dbReference type="AlphaFoldDB" id="A0A5N5SLJ8"/>
<accession>A0A5N5SLJ8</accession>
<dbReference type="GO" id="GO:0016192">
    <property type="term" value="P:vesicle-mediated transport"/>
    <property type="evidence" value="ECO:0007669"/>
    <property type="project" value="InterPro"/>
</dbReference>
<feature type="domain" description="FUZ/MON1/HPS1 second Longin" evidence="2">
    <location>
        <begin position="173"/>
        <end position="264"/>
    </location>
</feature>
<gene>
    <name evidence="3" type="primary">fuz</name>
    <name evidence="3" type="ORF">Anas_07429</name>
</gene>
<dbReference type="InterPro" id="IPR043971">
    <property type="entry name" value="FUZ/MON1/HPS1_longin_2"/>
</dbReference>
<name>A0A5N5SLJ8_9CRUS</name>
<dbReference type="PANTHER" id="PTHR13559">
    <property type="entry name" value="INTRACELLULAR TRAFFIC PROTEIN-RELATED"/>
    <property type="match status" value="1"/>
</dbReference>
<feature type="domain" description="FUZ/MON1/HPS1 first Longin" evidence="1">
    <location>
        <begin position="10"/>
        <end position="128"/>
    </location>
</feature>
<protein>
    <submittedName>
        <fullName evidence="3">Protein fuzzy-like protein</fullName>
    </submittedName>
</protein>
<feature type="non-terminal residue" evidence="3">
    <location>
        <position position="386"/>
    </location>
</feature>